<dbReference type="AlphaFoldDB" id="A0A369BFX8"/>
<keyword evidence="4" id="KW-1185">Reference proteome</keyword>
<keyword evidence="2" id="KW-0378">Hydrolase</keyword>
<accession>A0A369BFX8</accession>
<dbReference type="OrthoDB" id="9764953at2"/>
<dbReference type="RefSeq" id="WP_114296530.1">
    <property type="nucleotide sequence ID" value="NZ_QPJT01000003.1"/>
</dbReference>
<proteinExistence type="predicted"/>
<dbReference type="Proteomes" id="UP000253034">
    <property type="component" value="Unassembled WGS sequence"/>
</dbReference>
<dbReference type="GO" id="GO:0016787">
    <property type="term" value="F:hydrolase activity"/>
    <property type="evidence" value="ECO:0007669"/>
    <property type="project" value="UniProtKB-KW"/>
</dbReference>
<sequence>MNKKITILPGTPDDDNREYLPEIIRTTDVVVNENGNNSQVYPARLAENKGVIADGLEDIWYEYVPESYDPAKKTPLVFSMHGGLMTGWGQAIYTCWTMVADREGFIVVFPNANSRRFWVVECDEETYAERSKPRPDGVYLNPFPENPDDNHDMKAVLGLIDLMKSKYNIDEGRIFMQGMSMGNLMTHQFARYFGNVLAGAAGAGGPSDLGVIFDKNGNINNRAGHLAVWQSRPELNEFLNPRSELEKNRLNKEYWLKINGCKALPQISIQGENNYAFYTGDKADLVFLDIKNRDHGQTLDDAELVWDYLFSGTRREPDGRIVHSETIAPRTGDEFAIAIAKDCKKAWFKNSVTDMSGRAILWQKLKYHGLEGGQEVRGEYLCVPLSFIAEVFEAKYQPSEDSLTAVLILKDGRELQFARGSIGCVIDNRISAMLCEALHRSGELYISFEWFCRYFYNLHVSVFDDVLYVTDHYNVLSMNMAYLINGILKDNG</sequence>
<dbReference type="Gene3D" id="3.40.50.1820">
    <property type="entry name" value="alpha/beta hydrolase"/>
    <property type="match status" value="1"/>
</dbReference>
<dbReference type="SUPFAM" id="SSF53474">
    <property type="entry name" value="alpha/beta-Hydrolases"/>
    <property type="match status" value="1"/>
</dbReference>
<dbReference type="PANTHER" id="PTHR43037">
    <property type="entry name" value="UNNAMED PRODUCT-RELATED"/>
    <property type="match status" value="1"/>
</dbReference>
<dbReference type="InterPro" id="IPR029058">
    <property type="entry name" value="AB_hydrolase_fold"/>
</dbReference>
<comment type="caution">
    <text evidence="3">The sequence shown here is derived from an EMBL/GenBank/DDBJ whole genome shotgun (WGS) entry which is preliminary data.</text>
</comment>
<reference evidence="3 4" key="1">
    <citation type="submission" date="2018-07" db="EMBL/GenBank/DDBJ databases">
        <title>Genomic Encyclopedia of Type Strains, Phase IV (KMG-IV): sequencing the most valuable type-strain genomes for metagenomic binning, comparative biology and taxonomic classification.</title>
        <authorList>
            <person name="Goeker M."/>
        </authorList>
    </citation>
    <scope>NUCLEOTIDE SEQUENCE [LARGE SCALE GENOMIC DNA]</scope>
    <source>
        <strain evidence="3 4">DSM 27016</strain>
    </source>
</reference>
<evidence type="ECO:0000313" key="4">
    <source>
        <dbReference type="Proteomes" id="UP000253034"/>
    </source>
</evidence>
<organism evidence="3 4">
    <name type="scientific">Anaerobacterium chartisolvens</name>
    <dbReference type="NCBI Taxonomy" id="1297424"/>
    <lineage>
        <taxon>Bacteria</taxon>
        <taxon>Bacillati</taxon>
        <taxon>Bacillota</taxon>
        <taxon>Clostridia</taxon>
        <taxon>Eubacteriales</taxon>
        <taxon>Oscillospiraceae</taxon>
        <taxon>Anaerobacterium</taxon>
    </lineage>
</organism>
<gene>
    <name evidence="3" type="ORF">DFR58_103223</name>
</gene>
<dbReference type="PANTHER" id="PTHR43037:SF5">
    <property type="entry name" value="FERULOYL ESTERASE"/>
    <property type="match status" value="1"/>
</dbReference>
<protein>
    <submittedName>
        <fullName evidence="3">Poly(3-hydroxybutyrate) depolymerase</fullName>
    </submittedName>
</protein>
<evidence type="ECO:0000256" key="2">
    <source>
        <dbReference type="ARBA" id="ARBA00022801"/>
    </source>
</evidence>
<dbReference type="InterPro" id="IPR050955">
    <property type="entry name" value="Plant_Biomass_Hydrol_Est"/>
</dbReference>
<dbReference type="EMBL" id="QPJT01000003">
    <property type="protein sequence ID" value="RCX19476.1"/>
    <property type="molecule type" value="Genomic_DNA"/>
</dbReference>
<evidence type="ECO:0000256" key="1">
    <source>
        <dbReference type="ARBA" id="ARBA00022729"/>
    </source>
</evidence>
<name>A0A369BFX8_9FIRM</name>
<evidence type="ECO:0000313" key="3">
    <source>
        <dbReference type="EMBL" id="RCX19476.1"/>
    </source>
</evidence>
<keyword evidence="1" id="KW-0732">Signal</keyword>